<feature type="transmembrane region" description="Helical" evidence="8">
    <location>
        <begin position="114"/>
        <end position="137"/>
    </location>
</feature>
<proteinExistence type="predicted"/>
<feature type="transmembrane region" description="Helical" evidence="8">
    <location>
        <begin position="671"/>
        <end position="687"/>
    </location>
</feature>
<evidence type="ECO:0000256" key="3">
    <source>
        <dbReference type="ARBA" id="ARBA00022676"/>
    </source>
</evidence>
<keyword evidence="5 8" id="KW-0812">Transmembrane</keyword>
<organism evidence="11 12">
    <name type="scientific">candidate division WWE3 bacterium RBG_16_37_10</name>
    <dbReference type="NCBI Taxonomy" id="1802610"/>
    <lineage>
        <taxon>Bacteria</taxon>
        <taxon>Katanobacteria</taxon>
    </lineage>
</organism>
<feature type="transmembrane region" description="Helical" evidence="8">
    <location>
        <begin position="763"/>
        <end position="781"/>
    </location>
</feature>
<name>A0A1F4UT64_UNCKA</name>
<dbReference type="GO" id="GO:0010041">
    <property type="term" value="P:response to iron(III) ion"/>
    <property type="evidence" value="ECO:0007669"/>
    <property type="project" value="TreeGrafter"/>
</dbReference>
<feature type="transmembrane region" description="Helical" evidence="8">
    <location>
        <begin position="432"/>
        <end position="448"/>
    </location>
</feature>
<sequence>MSLELIVLILIISLCLVLVFINFELSLYLLIILSVLLHKELFSIYQWDLLPIRFLMISYVVLASYKLLVLLIRLIKDSGLKEIFKELKHPLIVSLLLLWLIRGVSIIFTKNLRASLMLYLFFTAVAVFGVLFIKYLNGNKEKILRLIKAYLWVVFVLCLFGFVQFYLYTQHKVIIGALWNVPDNLPRIGSIFWDVNHFGALLAALIPVAGVLFLVSKTLKQKSVYLMIAAPALVILLLTNSRSAWILAFVSFITFISILFIRKFGVKGILTVFAALILISIPLLIEYSNRASPFRARVKQYLHYRMDSFDSHLLLLQGTFQIFENYPVLGGGYGSFFEHFSKTKIAPVYFGRDPAALNTRVPAHTIWGEALAETGYAGLSALVLFLSLGLLPLLYVSLKSPDKENYLISGAMFSALIGWLVAGIFYSYNSEFFWILTFLYFSFGYSVLPKDKSIKEVVVFFVSSNKFIVLFLCFISAILIFVSLGNNHLIPWDEAIYAKISKNMVISGDYIVQRWVPNEVWYEKPPLYMWFTAAFMNVIGFGSLAARLPSALFGFATVLLVYKMGKYMYGKTAGLISAFVLLTTTQFLYYSRSAMLDVTTTFFITAALFCYWISKHNRKVFWPIISGIFIGFAVMTKGVIGLLPFGVVVLYELYLFIIGDSSSLLRSLRNIVLTLVSSVIVFLPWHVKMYGLFGDLFINKYIVYHVLDRATSAIEDKGRPFWWYIIVVKVSMRVWFLALLAALPASIITIIKSFSIKRKMANFKNKVFLLIWLTFIFMFFSVSTSKLVWYIVPLYPVASLIVGSFISKAITWIGSKIRFIDLFSFRVLSMYLLVSFGLLYLLRNKELVYTGDLTGSQARLIQLKDEKFGTDEIVYMDKIEQPLALYYTEGPFELLEYSNLKFKILWHDGISSFIFITKESRFDSLAEQYPNIKLEMKDGDWVLGYIQVKKNK</sequence>
<keyword evidence="2" id="KW-1003">Cell membrane</keyword>
<dbReference type="PANTHER" id="PTHR33908">
    <property type="entry name" value="MANNOSYLTRANSFERASE YKCB-RELATED"/>
    <property type="match status" value="1"/>
</dbReference>
<dbReference type="InterPro" id="IPR007016">
    <property type="entry name" value="O-antigen_ligase-rel_domated"/>
</dbReference>
<dbReference type="PANTHER" id="PTHR33908:SF3">
    <property type="entry name" value="UNDECAPRENYL PHOSPHATE-ALPHA-4-AMINO-4-DEOXY-L-ARABINOSE ARABINOSYL TRANSFERASE"/>
    <property type="match status" value="1"/>
</dbReference>
<evidence type="ECO:0000259" key="10">
    <source>
        <dbReference type="Pfam" id="PF13231"/>
    </source>
</evidence>
<feature type="transmembrane region" description="Helical" evidence="8">
    <location>
        <begin position="376"/>
        <end position="398"/>
    </location>
</feature>
<feature type="transmembrane region" description="Helical" evidence="8">
    <location>
        <begin position="620"/>
        <end position="636"/>
    </location>
</feature>
<feature type="transmembrane region" description="Helical" evidence="8">
    <location>
        <begin position="244"/>
        <end position="261"/>
    </location>
</feature>
<evidence type="ECO:0000256" key="1">
    <source>
        <dbReference type="ARBA" id="ARBA00004651"/>
    </source>
</evidence>
<feature type="transmembrane region" description="Helical" evidence="8">
    <location>
        <begin position="222"/>
        <end position="238"/>
    </location>
</feature>
<dbReference type="STRING" id="1802610.A2W32_01530"/>
<feature type="transmembrane region" description="Helical" evidence="8">
    <location>
        <begin position="56"/>
        <end position="75"/>
    </location>
</feature>
<evidence type="ECO:0000256" key="5">
    <source>
        <dbReference type="ARBA" id="ARBA00022692"/>
    </source>
</evidence>
<feature type="transmembrane region" description="Helical" evidence="8">
    <location>
        <begin position="642"/>
        <end position="659"/>
    </location>
</feature>
<dbReference type="InterPro" id="IPR050297">
    <property type="entry name" value="LipidA_mod_glycosyltrf_83"/>
</dbReference>
<evidence type="ECO:0000259" key="9">
    <source>
        <dbReference type="Pfam" id="PF04932"/>
    </source>
</evidence>
<reference evidence="11 12" key="1">
    <citation type="journal article" date="2016" name="Nat. Commun.">
        <title>Thousands of microbial genomes shed light on interconnected biogeochemical processes in an aquifer system.</title>
        <authorList>
            <person name="Anantharaman K."/>
            <person name="Brown C.T."/>
            <person name="Hug L.A."/>
            <person name="Sharon I."/>
            <person name="Castelle C.J."/>
            <person name="Probst A.J."/>
            <person name="Thomas B.C."/>
            <person name="Singh A."/>
            <person name="Wilkins M.J."/>
            <person name="Karaoz U."/>
            <person name="Brodie E.L."/>
            <person name="Williams K.H."/>
            <person name="Hubbard S.S."/>
            <person name="Banfield J.F."/>
        </authorList>
    </citation>
    <scope>NUCLEOTIDE SEQUENCE [LARGE SCALE GENOMIC DNA]</scope>
</reference>
<dbReference type="GO" id="GO:0009103">
    <property type="term" value="P:lipopolysaccharide biosynthetic process"/>
    <property type="evidence" value="ECO:0007669"/>
    <property type="project" value="UniProtKB-ARBA"/>
</dbReference>
<dbReference type="AlphaFoldDB" id="A0A1F4UT64"/>
<keyword evidence="4" id="KW-0808">Transferase</keyword>
<feature type="transmembrane region" description="Helical" evidence="8">
    <location>
        <begin position="595"/>
        <end position="613"/>
    </location>
</feature>
<feature type="transmembrane region" description="Helical" evidence="8">
    <location>
        <begin position="7"/>
        <end position="36"/>
    </location>
</feature>
<keyword evidence="7 8" id="KW-0472">Membrane</keyword>
<keyword evidence="6 8" id="KW-1133">Transmembrane helix</keyword>
<evidence type="ECO:0000256" key="7">
    <source>
        <dbReference type="ARBA" id="ARBA00023136"/>
    </source>
</evidence>
<feature type="transmembrane region" description="Helical" evidence="8">
    <location>
        <begin position="87"/>
        <end position="108"/>
    </location>
</feature>
<feature type="transmembrane region" description="Helical" evidence="8">
    <location>
        <begin position="787"/>
        <end position="807"/>
    </location>
</feature>
<keyword evidence="3" id="KW-0328">Glycosyltransferase</keyword>
<feature type="domain" description="Glycosyltransferase RgtA/B/C/D-like" evidence="10">
    <location>
        <begin position="524"/>
        <end position="685"/>
    </location>
</feature>
<feature type="transmembrane region" description="Helical" evidence="8">
    <location>
        <begin position="188"/>
        <end position="215"/>
    </location>
</feature>
<comment type="caution">
    <text evidence="11">The sequence shown here is derived from an EMBL/GenBank/DDBJ whole genome shotgun (WGS) entry which is preliminary data.</text>
</comment>
<dbReference type="GO" id="GO:0005886">
    <property type="term" value="C:plasma membrane"/>
    <property type="evidence" value="ECO:0007669"/>
    <property type="project" value="UniProtKB-SubCell"/>
</dbReference>
<protein>
    <submittedName>
        <fullName evidence="11">Uncharacterized protein</fullName>
    </submittedName>
</protein>
<feature type="domain" description="O-antigen ligase-related" evidence="9">
    <location>
        <begin position="230"/>
        <end position="382"/>
    </location>
</feature>
<gene>
    <name evidence="11" type="ORF">A2W32_01530</name>
</gene>
<dbReference type="Proteomes" id="UP000177371">
    <property type="component" value="Unassembled WGS sequence"/>
</dbReference>
<dbReference type="GO" id="GO:0016763">
    <property type="term" value="F:pentosyltransferase activity"/>
    <property type="evidence" value="ECO:0007669"/>
    <property type="project" value="TreeGrafter"/>
</dbReference>
<feature type="transmembrane region" description="Helical" evidence="8">
    <location>
        <begin position="572"/>
        <end position="589"/>
    </location>
</feature>
<dbReference type="Pfam" id="PF13231">
    <property type="entry name" value="PMT_2"/>
    <property type="match status" value="1"/>
</dbReference>
<accession>A0A1F4UT64</accession>
<dbReference type="InterPro" id="IPR038731">
    <property type="entry name" value="RgtA/B/C-like"/>
</dbReference>
<feature type="transmembrane region" description="Helical" evidence="8">
    <location>
        <begin position="268"/>
        <end position="285"/>
    </location>
</feature>
<feature type="transmembrane region" description="Helical" evidence="8">
    <location>
        <begin position="527"/>
        <end position="560"/>
    </location>
</feature>
<feature type="transmembrane region" description="Helical" evidence="8">
    <location>
        <begin position="721"/>
        <end position="751"/>
    </location>
</feature>
<evidence type="ECO:0000313" key="12">
    <source>
        <dbReference type="Proteomes" id="UP000177371"/>
    </source>
</evidence>
<feature type="transmembrane region" description="Helical" evidence="8">
    <location>
        <begin position="405"/>
        <end position="426"/>
    </location>
</feature>
<dbReference type="EMBL" id="MEUT01000074">
    <property type="protein sequence ID" value="OGC48138.1"/>
    <property type="molecule type" value="Genomic_DNA"/>
</dbReference>
<comment type="subcellular location">
    <subcellularLocation>
        <location evidence="1">Cell membrane</location>
        <topology evidence="1">Multi-pass membrane protein</topology>
    </subcellularLocation>
</comment>
<evidence type="ECO:0000256" key="6">
    <source>
        <dbReference type="ARBA" id="ARBA00022989"/>
    </source>
</evidence>
<feature type="transmembrane region" description="Helical" evidence="8">
    <location>
        <begin position="149"/>
        <end position="168"/>
    </location>
</feature>
<evidence type="ECO:0000313" key="11">
    <source>
        <dbReference type="EMBL" id="OGC48138.1"/>
    </source>
</evidence>
<evidence type="ECO:0000256" key="4">
    <source>
        <dbReference type="ARBA" id="ARBA00022679"/>
    </source>
</evidence>
<feature type="transmembrane region" description="Helical" evidence="8">
    <location>
        <begin position="819"/>
        <end position="842"/>
    </location>
</feature>
<evidence type="ECO:0000256" key="2">
    <source>
        <dbReference type="ARBA" id="ARBA00022475"/>
    </source>
</evidence>
<evidence type="ECO:0000256" key="8">
    <source>
        <dbReference type="SAM" id="Phobius"/>
    </source>
</evidence>
<feature type="transmembrane region" description="Helical" evidence="8">
    <location>
        <begin position="457"/>
        <end position="482"/>
    </location>
</feature>
<dbReference type="Pfam" id="PF04932">
    <property type="entry name" value="Wzy_C"/>
    <property type="match status" value="1"/>
</dbReference>